<keyword evidence="2" id="KW-1185">Reference proteome</keyword>
<dbReference type="Proteomes" id="UP000651977">
    <property type="component" value="Unassembled WGS sequence"/>
</dbReference>
<accession>A0ABQ1HXX2</accession>
<dbReference type="Pfam" id="PF11201">
    <property type="entry name" value="DUF2982"/>
    <property type="match status" value="1"/>
</dbReference>
<organism evidence="1 2">
    <name type="scientific">Agarivorans gilvus</name>
    <dbReference type="NCBI Taxonomy" id="680279"/>
    <lineage>
        <taxon>Bacteria</taxon>
        <taxon>Pseudomonadati</taxon>
        <taxon>Pseudomonadota</taxon>
        <taxon>Gammaproteobacteria</taxon>
        <taxon>Alteromonadales</taxon>
        <taxon>Alteromonadaceae</taxon>
        <taxon>Agarivorans</taxon>
    </lineage>
</organism>
<gene>
    <name evidence="1" type="ORF">GCM10007414_03980</name>
</gene>
<comment type="caution">
    <text evidence="1">The sequence shown here is derived from an EMBL/GenBank/DDBJ whole genome shotgun (WGS) entry which is preliminary data.</text>
</comment>
<dbReference type="InterPro" id="IPR021367">
    <property type="entry name" value="DUF2982"/>
</dbReference>
<proteinExistence type="predicted"/>
<name>A0ABQ1HXX2_9ALTE</name>
<evidence type="ECO:0000313" key="2">
    <source>
        <dbReference type="Proteomes" id="UP000651977"/>
    </source>
</evidence>
<evidence type="ECO:0008006" key="3">
    <source>
        <dbReference type="Google" id="ProtNLM"/>
    </source>
</evidence>
<dbReference type="RefSeq" id="WP_055731428.1">
    <property type="nucleotide sequence ID" value="NZ_BMDY01000002.1"/>
</dbReference>
<reference evidence="2" key="1">
    <citation type="journal article" date="2019" name="Int. J. Syst. Evol. Microbiol.">
        <title>The Global Catalogue of Microorganisms (GCM) 10K type strain sequencing project: providing services to taxonomists for standard genome sequencing and annotation.</title>
        <authorList>
            <consortium name="The Broad Institute Genomics Platform"/>
            <consortium name="The Broad Institute Genome Sequencing Center for Infectious Disease"/>
            <person name="Wu L."/>
            <person name="Ma J."/>
        </authorList>
    </citation>
    <scope>NUCLEOTIDE SEQUENCE [LARGE SCALE GENOMIC DNA]</scope>
    <source>
        <strain evidence="2">CGMCC 1.10131</strain>
    </source>
</reference>
<evidence type="ECO:0000313" key="1">
    <source>
        <dbReference type="EMBL" id="GGA94484.1"/>
    </source>
</evidence>
<sequence length="228" mass="25971">MPKSIWIRSKASNNAKSLVALGSILVLAGISTLYVPAMLVSLLASVLLFLAYLGIRVGVEKWMQPVYSVILCYDHLQFHHRYGGWCLPWAELQRIDVPRLHDGLNWQEMNYVGLRLNQPDFVLDSLSPRLCAHLLTEQRAALLASLKRSCSHCQDSQVSEHLIEDDYYKSSTGKIYTGLSGMFANRMKKLRELTGYDLLIDQTILDREANDFVALVRRYKNQALVEQN</sequence>
<protein>
    <recommendedName>
        <fullName evidence="3">DUF2982 domain-containing protein</fullName>
    </recommendedName>
</protein>
<dbReference type="EMBL" id="BMDY01000002">
    <property type="protein sequence ID" value="GGA94484.1"/>
    <property type="molecule type" value="Genomic_DNA"/>
</dbReference>